<dbReference type="EMBL" id="GBXM01014395">
    <property type="protein sequence ID" value="JAH94182.1"/>
    <property type="molecule type" value="Transcribed_RNA"/>
</dbReference>
<proteinExistence type="predicted"/>
<reference evidence="1" key="2">
    <citation type="journal article" date="2015" name="Fish Shellfish Immunol.">
        <title>Early steps in the European eel (Anguilla anguilla)-Vibrio vulnificus interaction in the gills: Role of the RtxA13 toxin.</title>
        <authorList>
            <person name="Callol A."/>
            <person name="Pajuelo D."/>
            <person name="Ebbesson L."/>
            <person name="Teles M."/>
            <person name="MacKenzie S."/>
            <person name="Amaro C."/>
        </authorList>
    </citation>
    <scope>NUCLEOTIDE SEQUENCE</scope>
</reference>
<evidence type="ECO:0000313" key="1">
    <source>
        <dbReference type="EMBL" id="JAH94182.1"/>
    </source>
</evidence>
<organism evidence="1">
    <name type="scientific">Anguilla anguilla</name>
    <name type="common">European freshwater eel</name>
    <name type="synonym">Muraena anguilla</name>
    <dbReference type="NCBI Taxonomy" id="7936"/>
    <lineage>
        <taxon>Eukaryota</taxon>
        <taxon>Metazoa</taxon>
        <taxon>Chordata</taxon>
        <taxon>Craniata</taxon>
        <taxon>Vertebrata</taxon>
        <taxon>Euteleostomi</taxon>
        <taxon>Actinopterygii</taxon>
        <taxon>Neopterygii</taxon>
        <taxon>Teleostei</taxon>
        <taxon>Anguilliformes</taxon>
        <taxon>Anguillidae</taxon>
        <taxon>Anguilla</taxon>
    </lineage>
</organism>
<dbReference type="AlphaFoldDB" id="A0A0E9WUT3"/>
<accession>A0A0E9WUT3</accession>
<reference evidence="1" key="1">
    <citation type="submission" date="2014-11" db="EMBL/GenBank/DDBJ databases">
        <authorList>
            <person name="Amaro Gonzalez C."/>
        </authorList>
    </citation>
    <scope>NUCLEOTIDE SEQUENCE</scope>
</reference>
<protein>
    <submittedName>
        <fullName evidence="1">Uncharacterized protein</fullName>
    </submittedName>
</protein>
<sequence length="55" mass="6469">MDKARVPKPCAFYVVRPFHKGKVKFTPHTGIHSYPVIIYPDTYRQWETLTVVYEG</sequence>
<name>A0A0E9WUT3_ANGAN</name>